<name>A0ABQ5G1Q9_9ASTR</name>
<accession>A0ABQ5G1Q9</accession>
<dbReference type="Proteomes" id="UP001151760">
    <property type="component" value="Unassembled WGS sequence"/>
</dbReference>
<comment type="caution">
    <text evidence="2">The sequence shown here is derived from an EMBL/GenBank/DDBJ whole genome shotgun (WGS) entry which is preliminary data.</text>
</comment>
<feature type="compositionally biased region" description="Basic and acidic residues" evidence="1">
    <location>
        <begin position="98"/>
        <end position="108"/>
    </location>
</feature>
<feature type="compositionally biased region" description="Basic residues" evidence="1">
    <location>
        <begin position="109"/>
        <end position="128"/>
    </location>
</feature>
<feature type="compositionally biased region" description="Basic and acidic residues" evidence="1">
    <location>
        <begin position="80"/>
        <end position="89"/>
    </location>
</feature>
<reference evidence="2" key="1">
    <citation type="journal article" date="2022" name="Int. J. Mol. Sci.">
        <title>Draft Genome of Tanacetum Coccineum: Genomic Comparison of Closely Related Tanacetum-Family Plants.</title>
        <authorList>
            <person name="Yamashiro T."/>
            <person name="Shiraishi A."/>
            <person name="Nakayama K."/>
            <person name="Satake H."/>
        </authorList>
    </citation>
    <scope>NUCLEOTIDE SEQUENCE</scope>
</reference>
<evidence type="ECO:0000256" key="1">
    <source>
        <dbReference type="SAM" id="MobiDB-lite"/>
    </source>
</evidence>
<sequence length="208" mass="24100">MLIQHHKQKKTNLQNINNISLVISNESTDTSAALIQETTNETPKQSPEIQDKATNEDGKKRKRTETESSERTTRGSAKKQQLEKKGKEPLKKRKRVEKPKNKAEEKKKMDKKGKKKGSLVISSKKRKMKGFAPREIEMPLLLKVHPDKATLPEESSHFSYEVYQQCYLLFFLILTWEADLDLKRSVTIIQKEKDWTKEDGDDSPRMGF</sequence>
<dbReference type="EMBL" id="BQNB010017939">
    <property type="protein sequence ID" value="GJT68907.1"/>
    <property type="molecule type" value="Genomic_DNA"/>
</dbReference>
<feature type="compositionally biased region" description="Polar residues" evidence="1">
    <location>
        <begin position="32"/>
        <end position="48"/>
    </location>
</feature>
<reference evidence="2" key="2">
    <citation type="submission" date="2022-01" db="EMBL/GenBank/DDBJ databases">
        <authorList>
            <person name="Yamashiro T."/>
            <person name="Shiraishi A."/>
            <person name="Satake H."/>
            <person name="Nakayama K."/>
        </authorList>
    </citation>
    <scope>NUCLEOTIDE SEQUENCE</scope>
</reference>
<evidence type="ECO:0000313" key="2">
    <source>
        <dbReference type="EMBL" id="GJT68907.1"/>
    </source>
</evidence>
<keyword evidence="3" id="KW-1185">Reference proteome</keyword>
<evidence type="ECO:0000313" key="3">
    <source>
        <dbReference type="Proteomes" id="UP001151760"/>
    </source>
</evidence>
<feature type="region of interest" description="Disordered" evidence="1">
    <location>
        <begin position="32"/>
        <end position="128"/>
    </location>
</feature>
<proteinExistence type="predicted"/>
<gene>
    <name evidence="2" type="ORF">Tco_1020387</name>
</gene>
<feature type="compositionally biased region" description="Basic and acidic residues" evidence="1">
    <location>
        <begin position="49"/>
        <end position="73"/>
    </location>
</feature>
<organism evidence="2 3">
    <name type="scientific">Tanacetum coccineum</name>
    <dbReference type="NCBI Taxonomy" id="301880"/>
    <lineage>
        <taxon>Eukaryota</taxon>
        <taxon>Viridiplantae</taxon>
        <taxon>Streptophyta</taxon>
        <taxon>Embryophyta</taxon>
        <taxon>Tracheophyta</taxon>
        <taxon>Spermatophyta</taxon>
        <taxon>Magnoliopsida</taxon>
        <taxon>eudicotyledons</taxon>
        <taxon>Gunneridae</taxon>
        <taxon>Pentapetalae</taxon>
        <taxon>asterids</taxon>
        <taxon>campanulids</taxon>
        <taxon>Asterales</taxon>
        <taxon>Asteraceae</taxon>
        <taxon>Asteroideae</taxon>
        <taxon>Anthemideae</taxon>
        <taxon>Anthemidinae</taxon>
        <taxon>Tanacetum</taxon>
    </lineage>
</organism>
<protein>
    <submittedName>
        <fullName evidence="2">Uncharacterized protein</fullName>
    </submittedName>
</protein>